<protein>
    <submittedName>
        <fullName evidence="2">5-dehydro-2-deoxygluconokinase</fullName>
    </submittedName>
</protein>
<sequence length="302" mass="32500">MNQRHLLILAVDQRPWLTKALYGHTGTATPAQRAAICDGKHMVAEGLLAALADEPRLAAHAGILVDDTLGAGVPERARAHGVTVSMPVERGGCEIYETEPADLKSYLDHHRPDLSKVLVRYNVEGDADGNRVQRERLAEVATAARDAGGRFLFELLVPPTPAQLDSVGGDSGRFDRELRPALVHRAMTEILTDMPVDVWKLEHLAAPEHYRTADRIAAETGGECILLGANAPAPQVDQWLTDAAGAGFTGFAIGRSIWWDALRGLLAGDLARPRAVATVAANYRRFAAAFLAAVPDGPQPHE</sequence>
<feature type="domain" description="DUF2090" evidence="1">
    <location>
        <begin position="3"/>
        <end position="289"/>
    </location>
</feature>
<dbReference type="SUPFAM" id="SSF51569">
    <property type="entry name" value="Aldolase"/>
    <property type="match status" value="1"/>
</dbReference>
<proteinExistence type="predicted"/>
<dbReference type="GO" id="GO:0016301">
    <property type="term" value="F:kinase activity"/>
    <property type="evidence" value="ECO:0007669"/>
    <property type="project" value="UniProtKB-KW"/>
</dbReference>
<dbReference type="InterPro" id="IPR018659">
    <property type="entry name" value="DUF2090"/>
</dbReference>
<dbReference type="Gene3D" id="3.20.20.70">
    <property type="entry name" value="Aldolase class I"/>
    <property type="match status" value="1"/>
</dbReference>
<dbReference type="Pfam" id="PF09863">
    <property type="entry name" value="DUF2090"/>
    <property type="match status" value="1"/>
</dbReference>
<reference evidence="3" key="1">
    <citation type="submission" date="2016-06" db="EMBL/GenBank/DDBJ databases">
        <authorList>
            <person name="Varghese N."/>
            <person name="Submissions Spin"/>
        </authorList>
    </citation>
    <scope>NUCLEOTIDE SEQUENCE [LARGE SCALE GENOMIC DNA]</scope>
    <source>
        <strain evidence="3">DSM 43816</strain>
    </source>
</reference>
<name>A0A1C4UCB6_MICEC</name>
<dbReference type="EMBL" id="LT607413">
    <property type="protein sequence ID" value="SCE69297.1"/>
    <property type="molecule type" value="Genomic_DNA"/>
</dbReference>
<keyword evidence="2" id="KW-0418">Kinase</keyword>
<evidence type="ECO:0000259" key="1">
    <source>
        <dbReference type="Pfam" id="PF09863"/>
    </source>
</evidence>
<dbReference type="Proteomes" id="UP000198253">
    <property type="component" value="Chromosome I"/>
</dbReference>
<organism evidence="2 3">
    <name type="scientific">Micromonospora echinospora</name>
    <name type="common">Micromonospora purpurea</name>
    <dbReference type="NCBI Taxonomy" id="1877"/>
    <lineage>
        <taxon>Bacteria</taxon>
        <taxon>Bacillati</taxon>
        <taxon>Actinomycetota</taxon>
        <taxon>Actinomycetes</taxon>
        <taxon>Micromonosporales</taxon>
        <taxon>Micromonosporaceae</taxon>
        <taxon>Micromonospora</taxon>
    </lineage>
</organism>
<gene>
    <name evidence="2" type="ORF">GA0070618_0204</name>
</gene>
<dbReference type="OrthoDB" id="111160at2"/>
<accession>A0A1C4UCB6</accession>
<dbReference type="InParanoid" id="A0A1C4UCB6"/>
<dbReference type="RefSeq" id="WP_088979935.1">
    <property type="nucleotide sequence ID" value="NZ_LT607413.1"/>
</dbReference>
<evidence type="ECO:0000313" key="2">
    <source>
        <dbReference type="EMBL" id="SCE69297.1"/>
    </source>
</evidence>
<evidence type="ECO:0000313" key="3">
    <source>
        <dbReference type="Proteomes" id="UP000198253"/>
    </source>
</evidence>
<keyword evidence="2" id="KW-0808">Transferase</keyword>
<keyword evidence="3" id="KW-1185">Reference proteome</keyword>
<dbReference type="InterPro" id="IPR013785">
    <property type="entry name" value="Aldolase_TIM"/>
</dbReference>
<dbReference type="AlphaFoldDB" id="A0A1C4UCB6"/>